<proteinExistence type="predicted"/>
<evidence type="ECO:0000256" key="1">
    <source>
        <dbReference type="SAM" id="Phobius"/>
    </source>
</evidence>
<evidence type="ECO:0000313" key="2">
    <source>
        <dbReference type="EMBL" id="CAF1608604.1"/>
    </source>
</evidence>
<dbReference type="AlphaFoldDB" id="A0A8S2G264"/>
<keyword evidence="1" id="KW-0812">Transmembrane</keyword>
<dbReference type="EMBL" id="CAJNOK010052544">
    <property type="protein sequence ID" value="CAF1608604.1"/>
    <property type="molecule type" value="Genomic_DNA"/>
</dbReference>
<dbReference type="PANTHER" id="PTHR11161">
    <property type="entry name" value="O-ACYLTRANSFERASE"/>
    <property type="match status" value="1"/>
</dbReference>
<dbReference type="InterPro" id="IPR052728">
    <property type="entry name" value="O2_lipid_transport_reg"/>
</dbReference>
<gene>
    <name evidence="2" type="ORF">OVA965_LOCUS42526</name>
    <name evidence="3" type="ORF">TMI583_LOCUS44464</name>
</gene>
<name>A0A8S2G264_9BILA</name>
<sequence length="95" mass="10893">MIILVTNFNRTTPIHYQHIMAINSFVSQAFFSYVGAILVVILFESPFVVLEKRLFRNQKRHASDHGENKFLLNRGEEIESSYGSISELQNRSGSC</sequence>
<evidence type="ECO:0000313" key="3">
    <source>
        <dbReference type="EMBL" id="CAF4421217.1"/>
    </source>
</evidence>
<accession>A0A8S2G264</accession>
<keyword evidence="1" id="KW-1133">Transmembrane helix</keyword>
<keyword evidence="1" id="KW-0472">Membrane</keyword>
<comment type="caution">
    <text evidence="2">The sequence shown here is derived from an EMBL/GenBank/DDBJ whole genome shotgun (WGS) entry which is preliminary data.</text>
</comment>
<organism evidence="2 4">
    <name type="scientific">Didymodactylos carnosus</name>
    <dbReference type="NCBI Taxonomy" id="1234261"/>
    <lineage>
        <taxon>Eukaryota</taxon>
        <taxon>Metazoa</taxon>
        <taxon>Spiralia</taxon>
        <taxon>Gnathifera</taxon>
        <taxon>Rotifera</taxon>
        <taxon>Eurotatoria</taxon>
        <taxon>Bdelloidea</taxon>
        <taxon>Philodinida</taxon>
        <taxon>Philodinidae</taxon>
        <taxon>Didymodactylos</taxon>
    </lineage>
</organism>
<evidence type="ECO:0000313" key="4">
    <source>
        <dbReference type="Proteomes" id="UP000677228"/>
    </source>
</evidence>
<dbReference type="EMBL" id="CAJOBA010076667">
    <property type="protein sequence ID" value="CAF4421217.1"/>
    <property type="molecule type" value="Genomic_DNA"/>
</dbReference>
<protein>
    <submittedName>
        <fullName evidence="2">Uncharacterized protein</fullName>
    </submittedName>
</protein>
<feature type="transmembrane region" description="Helical" evidence="1">
    <location>
        <begin position="30"/>
        <end position="50"/>
    </location>
</feature>
<dbReference type="PANTHER" id="PTHR11161:SF0">
    <property type="entry name" value="O-ACYLTRANSFERASE LIKE PROTEIN"/>
    <property type="match status" value="1"/>
</dbReference>
<dbReference type="Proteomes" id="UP000682733">
    <property type="component" value="Unassembled WGS sequence"/>
</dbReference>
<dbReference type="Proteomes" id="UP000677228">
    <property type="component" value="Unassembled WGS sequence"/>
</dbReference>
<reference evidence="2" key="1">
    <citation type="submission" date="2021-02" db="EMBL/GenBank/DDBJ databases">
        <authorList>
            <person name="Nowell W R."/>
        </authorList>
    </citation>
    <scope>NUCLEOTIDE SEQUENCE</scope>
</reference>